<geneLocation type="nucleomorph" evidence="5"/>
<organism evidence="5">
    <name type="scientific">Gymnochlora stellata</name>
    <dbReference type="NCBI Taxonomy" id="67809"/>
    <lineage>
        <taxon>Eukaryota</taxon>
        <taxon>Sar</taxon>
        <taxon>Rhizaria</taxon>
        <taxon>Cercozoa</taxon>
        <taxon>Chlorarachniophyceae</taxon>
        <taxon>Gymnochlora</taxon>
    </lineage>
</organism>
<feature type="coiled-coil region" evidence="4">
    <location>
        <begin position="54"/>
        <end position="81"/>
    </location>
</feature>
<dbReference type="AlphaFoldDB" id="B5A4G6"/>
<dbReference type="EMBL" id="EU810250">
    <property type="protein sequence ID" value="ACF24518.1"/>
    <property type="molecule type" value="mRNA"/>
</dbReference>
<accession>B5A4G6</accession>
<evidence type="ECO:0000256" key="3">
    <source>
        <dbReference type="ARBA" id="ARBA00023274"/>
    </source>
</evidence>
<dbReference type="SUPFAM" id="SSF54821">
    <property type="entry name" value="Ribosomal protein S3 C-terminal domain"/>
    <property type="match status" value="1"/>
</dbReference>
<dbReference type="GO" id="GO:0005840">
    <property type="term" value="C:ribosome"/>
    <property type="evidence" value="ECO:0007669"/>
    <property type="project" value="UniProtKB-KW"/>
</dbReference>
<keyword evidence="4" id="KW-0175">Coiled coil</keyword>
<dbReference type="Gene3D" id="3.30.1140.32">
    <property type="entry name" value="Ribosomal protein S3, C-terminal domain"/>
    <property type="match status" value="1"/>
</dbReference>
<dbReference type="GO" id="GO:1990904">
    <property type="term" value="C:ribonucleoprotein complex"/>
    <property type="evidence" value="ECO:0007669"/>
    <property type="project" value="UniProtKB-KW"/>
</dbReference>
<evidence type="ECO:0000256" key="2">
    <source>
        <dbReference type="ARBA" id="ARBA00022980"/>
    </source>
</evidence>
<keyword evidence="3" id="KW-0687">Ribonucleoprotein</keyword>
<evidence type="ECO:0000313" key="5">
    <source>
        <dbReference type="EMBL" id="ACF24518.1"/>
    </source>
</evidence>
<dbReference type="InterPro" id="IPR036419">
    <property type="entry name" value="Ribosomal_S3_C_sf"/>
</dbReference>
<name>B5A4G6_GYMST</name>
<keyword evidence="5" id="KW-0542">Nucleomorph</keyword>
<protein>
    <submittedName>
        <fullName evidence="5">40S ribosomal protein S3</fullName>
    </submittedName>
</protein>
<comment type="similarity">
    <text evidence="1">Belongs to the universal ribosomal protein uS3 family.</text>
</comment>
<reference evidence="5" key="1">
    <citation type="journal article" date="2008" name="Mol. Biol. Evol.">
        <title>Nucleus-encoded periplastid-targeted EFL in chlorarachniophytes.</title>
        <authorList>
            <person name="Gile G.H."/>
            <person name="Keeling P.J."/>
        </authorList>
    </citation>
    <scope>NUCLEOTIDE SEQUENCE</scope>
    <source>
        <strain evidence="5">CCMP 2057</strain>
    </source>
</reference>
<keyword evidence="2 5" id="KW-0689">Ribosomal protein</keyword>
<sequence>MYIMRKFFINSLKDERFLRFFVYKNNSKTHFIFYCKLCRRTAPSLKNYFVKLFMKKKMSKIRQTKSNKKKLIRKIRKKKNMCGFHKNIKSKCFLRSQIASKKHIIKILLSRLLSERFTALRLNLRLYKKDKFSSHIQGLRLKKLLKYDYKRFRKEISNSLKYIMRNGARGCLIQIKGAHKSKRTRTVRFTRGFVSYAGGANARWTDGYHFNLKKKRGVIGIKIKILKSSSSIKRKSFIPPGKIAFLGTASVITHI</sequence>
<evidence type="ECO:0000256" key="4">
    <source>
        <dbReference type="SAM" id="Coils"/>
    </source>
</evidence>
<proteinExistence type="evidence at transcript level"/>
<evidence type="ECO:0000256" key="1">
    <source>
        <dbReference type="ARBA" id="ARBA00010761"/>
    </source>
</evidence>